<evidence type="ECO:0000313" key="9">
    <source>
        <dbReference type="Proteomes" id="UP000585363"/>
    </source>
</evidence>
<dbReference type="CDD" id="cd00211">
    <property type="entry name" value="PTS_IIA_fru"/>
    <property type="match status" value="1"/>
</dbReference>
<dbReference type="InterPro" id="IPR051351">
    <property type="entry name" value="Ascorbate-PTS_EIIA_comp"/>
</dbReference>
<keyword evidence="6" id="KW-0418">Kinase</keyword>
<name>A0A848MSY6_9GAMM</name>
<accession>A0A848MSY6</accession>
<gene>
    <name evidence="8" type="ORF">GW590_24050</name>
</gene>
<comment type="subcellular location">
    <subcellularLocation>
        <location evidence="1">Cytoplasm</location>
    </subcellularLocation>
</comment>
<dbReference type="PROSITE" id="PS00372">
    <property type="entry name" value="PTS_EIIA_TYPE_2_HIS"/>
    <property type="match status" value="1"/>
</dbReference>
<keyword evidence="2" id="KW-0813">Transport</keyword>
<feature type="domain" description="PTS EIIA type-2" evidence="7">
    <location>
        <begin position="4"/>
        <end position="147"/>
    </location>
</feature>
<dbReference type="InterPro" id="IPR002178">
    <property type="entry name" value="PTS_EIIA_type-2_dom"/>
</dbReference>
<organism evidence="8 9">
    <name type="scientific">Rouxiella aceris</name>
    <dbReference type="NCBI Taxonomy" id="2703884"/>
    <lineage>
        <taxon>Bacteria</taxon>
        <taxon>Pseudomonadati</taxon>
        <taxon>Pseudomonadota</taxon>
        <taxon>Gammaproteobacteria</taxon>
        <taxon>Enterobacterales</taxon>
        <taxon>Yersiniaceae</taxon>
        <taxon>Rouxiella</taxon>
    </lineage>
</organism>
<sequence length="147" mass="16298">MLSEWLDETNVKIINRVTDWQQAVAISLQPMFDNNIVELRYLPAILSNCQQFGPYFVLGEGIAMPHARPEQGVLKKGLSLLIIRQGVAFNSPENDPVYLVFSLAATDGHSHIAMIAALSALFSQDQDITRLKQVATIDQALSIIGQY</sequence>
<keyword evidence="9" id="KW-1185">Reference proteome</keyword>
<dbReference type="PANTHER" id="PTHR36203:SF4">
    <property type="entry name" value="MANNITOL-SPECIFIC CRYPTIC PHOSPHOTRANSFERASE ENZYME IIA COMPONENT"/>
    <property type="match status" value="1"/>
</dbReference>
<dbReference type="SUPFAM" id="SSF55804">
    <property type="entry name" value="Phoshotransferase/anion transport protein"/>
    <property type="match status" value="1"/>
</dbReference>
<evidence type="ECO:0000256" key="6">
    <source>
        <dbReference type="ARBA" id="ARBA00022777"/>
    </source>
</evidence>
<evidence type="ECO:0000256" key="3">
    <source>
        <dbReference type="ARBA" id="ARBA00022490"/>
    </source>
</evidence>
<dbReference type="InterPro" id="IPR016152">
    <property type="entry name" value="PTrfase/Anion_transptr"/>
</dbReference>
<reference evidence="8 9" key="1">
    <citation type="submission" date="2020-01" db="EMBL/GenBank/DDBJ databases">
        <authorList>
            <person name="Lee S.D."/>
        </authorList>
    </citation>
    <scope>NUCLEOTIDE SEQUENCE [LARGE SCALE GENOMIC DNA]</scope>
    <source>
        <strain evidence="8 9">SAP-1</strain>
    </source>
</reference>
<dbReference type="Proteomes" id="UP000585363">
    <property type="component" value="Unassembled WGS sequence"/>
</dbReference>
<evidence type="ECO:0000256" key="4">
    <source>
        <dbReference type="ARBA" id="ARBA00022679"/>
    </source>
</evidence>
<protein>
    <submittedName>
        <fullName evidence="8">PTS transporter subunit EIIA</fullName>
    </submittedName>
</protein>
<evidence type="ECO:0000313" key="8">
    <source>
        <dbReference type="EMBL" id="NMP29922.1"/>
    </source>
</evidence>
<dbReference type="EMBL" id="JAADJU010000021">
    <property type="protein sequence ID" value="NMP29922.1"/>
    <property type="molecule type" value="Genomic_DNA"/>
</dbReference>
<dbReference type="Gene3D" id="3.40.930.10">
    <property type="entry name" value="Mannitol-specific EII, Chain A"/>
    <property type="match status" value="1"/>
</dbReference>
<dbReference type="GO" id="GO:0009401">
    <property type="term" value="P:phosphoenolpyruvate-dependent sugar phosphotransferase system"/>
    <property type="evidence" value="ECO:0007669"/>
    <property type="project" value="UniProtKB-KW"/>
</dbReference>
<keyword evidence="3" id="KW-0963">Cytoplasm</keyword>
<dbReference type="Pfam" id="PF00359">
    <property type="entry name" value="PTS_EIIA_2"/>
    <property type="match status" value="1"/>
</dbReference>
<evidence type="ECO:0000256" key="1">
    <source>
        <dbReference type="ARBA" id="ARBA00004496"/>
    </source>
</evidence>
<keyword evidence="5" id="KW-0598">Phosphotransferase system</keyword>
<dbReference type="PROSITE" id="PS51094">
    <property type="entry name" value="PTS_EIIA_TYPE_2"/>
    <property type="match status" value="1"/>
</dbReference>
<evidence type="ECO:0000259" key="7">
    <source>
        <dbReference type="PROSITE" id="PS51094"/>
    </source>
</evidence>
<keyword evidence="4" id="KW-0808">Transferase</keyword>
<dbReference type="PANTHER" id="PTHR36203">
    <property type="entry name" value="ASCORBATE-SPECIFIC PTS SYSTEM EIIA COMPONENT"/>
    <property type="match status" value="1"/>
</dbReference>
<dbReference type="GO" id="GO:0005737">
    <property type="term" value="C:cytoplasm"/>
    <property type="evidence" value="ECO:0007669"/>
    <property type="project" value="UniProtKB-SubCell"/>
</dbReference>
<reference evidence="8 9" key="2">
    <citation type="submission" date="2020-06" db="EMBL/GenBank/DDBJ databases">
        <title>Polyphasic characterization of a Rahnella strain isolated from tree sap.</title>
        <authorList>
            <person name="Kim I.S."/>
        </authorList>
    </citation>
    <scope>NUCLEOTIDE SEQUENCE [LARGE SCALE GENOMIC DNA]</scope>
    <source>
        <strain evidence="8 9">SAP-1</strain>
    </source>
</reference>
<dbReference type="RefSeq" id="WP_169405620.1">
    <property type="nucleotide sequence ID" value="NZ_JAADJU010000021.1"/>
</dbReference>
<evidence type="ECO:0000256" key="5">
    <source>
        <dbReference type="ARBA" id="ARBA00022683"/>
    </source>
</evidence>
<dbReference type="GO" id="GO:0016301">
    <property type="term" value="F:kinase activity"/>
    <property type="evidence" value="ECO:0007669"/>
    <property type="project" value="UniProtKB-KW"/>
</dbReference>
<proteinExistence type="predicted"/>
<dbReference type="AlphaFoldDB" id="A0A848MSY6"/>
<evidence type="ECO:0000256" key="2">
    <source>
        <dbReference type="ARBA" id="ARBA00022448"/>
    </source>
</evidence>
<comment type="caution">
    <text evidence="8">The sequence shown here is derived from an EMBL/GenBank/DDBJ whole genome shotgun (WGS) entry which is preliminary data.</text>
</comment>